<organism evidence="1 2">
    <name type="scientific">Novipirellula rosea</name>
    <dbReference type="NCBI Taxonomy" id="1031540"/>
    <lineage>
        <taxon>Bacteria</taxon>
        <taxon>Pseudomonadati</taxon>
        <taxon>Planctomycetota</taxon>
        <taxon>Planctomycetia</taxon>
        <taxon>Pirellulales</taxon>
        <taxon>Pirellulaceae</taxon>
        <taxon>Novipirellula</taxon>
    </lineage>
</organism>
<accession>A0ABP8M6I4</accession>
<dbReference type="SUPFAM" id="SSF56634">
    <property type="entry name" value="Heme-dependent catalase-like"/>
    <property type="match status" value="1"/>
</dbReference>
<name>A0ABP8M6I4_9BACT</name>
<dbReference type="InterPro" id="IPR020835">
    <property type="entry name" value="Catalase_sf"/>
</dbReference>
<sequence>MFVRILVVSIFVGSTWASSDEPLVGLAHLTEARVEATDFEKIAPSEQEMIQAIVKATGVQMATRYKGGETVRRNQHAKSHGCVAGKFTIREDIDAKYQVGLFSSVRSYDAIVRFSNADSRDRDDSPELAPGVRMHGSRGMAIKVLGISGESLLPQHGALTQDFVMINSPVFVFANVEDYALASRLIAEHGDDKGGTEFFRRRQMPGTTAEQKTRAAETGRIAAQIRSTGTPAPFQTPPTTPLENSYFGAAPFLFGTDQVMRFRVVPIDENAEGKQPLIEESNYLREGLANRLSSGEPVRFVFEAQIRSKAQITDIITQIENASLEWQDNPEEYPWTALADLVISSSEPLDEAVCESLVFTPWHCLKEHQPLGSINRLRKAVYLESAMIRNMPKEPASLPDR</sequence>
<gene>
    <name evidence="1" type="ORF">GCM10023156_04680</name>
</gene>
<evidence type="ECO:0000313" key="1">
    <source>
        <dbReference type="EMBL" id="GAA4445282.1"/>
    </source>
</evidence>
<dbReference type="Gene3D" id="2.40.180.10">
    <property type="entry name" value="Catalase core domain"/>
    <property type="match status" value="1"/>
</dbReference>
<evidence type="ECO:0000313" key="2">
    <source>
        <dbReference type="Proteomes" id="UP001500840"/>
    </source>
</evidence>
<dbReference type="Proteomes" id="UP001500840">
    <property type="component" value="Unassembled WGS sequence"/>
</dbReference>
<reference evidence="2" key="1">
    <citation type="journal article" date="2019" name="Int. J. Syst. Evol. Microbiol.">
        <title>The Global Catalogue of Microorganisms (GCM) 10K type strain sequencing project: providing services to taxonomists for standard genome sequencing and annotation.</title>
        <authorList>
            <consortium name="The Broad Institute Genomics Platform"/>
            <consortium name="The Broad Institute Genome Sequencing Center for Infectious Disease"/>
            <person name="Wu L."/>
            <person name="Ma J."/>
        </authorList>
    </citation>
    <scope>NUCLEOTIDE SEQUENCE [LARGE SCALE GENOMIC DNA]</scope>
    <source>
        <strain evidence="2">JCM 17759</strain>
    </source>
</reference>
<dbReference type="PANTHER" id="PTHR36195:SF4">
    <property type="entry name" value="DOMAIN PROTEIN, PUTATIVE (AFU_ORTHOLOGUE AFUA_5G01990)-RELATED"/>
    <property type="match status" value="1"/>
</dbReference>
<dbReference type="PANTHER" id="PTHR36195">
    <property type="entry name" value="DOMAIN PROTEIN, PUTATIVE (AFU_ORTHOLOGUE AFUA_5G01990)-RELATED-RELATED"/>
    <property type="match status" value="1"/>
</dbReference>
<comment type="caution">
    <text evidence="1">The sequence shown here is derived from an EMBL/GenBank/DDBJ whole genome shotgun (WGS) entry which is preliminary data.</text>
</comment>
<proteinExistence type="predicted"/>
<protein>
    <submittedName>
        <fullName evidence="1">Catalase family protein</fullName>
    </submittedName>
</protein>
<keyword evidence="2" id="KW-1185">Reference proteome</keyword>
<dbReference type="EMBL" id="BAABGA010000006">
    <property type="protein sequence ID" value="GAA4445282.1"/>
    <property type="molecule type" value="Genomic_DNA"/>
</dbReference>